<proteinExistence type="predicted"/>
<gene>
    <name evidence="1" type="ORF">RH061_14090</name>
</gene>
<dbReference type="Proteomes" id="UP001303324">
    <property type="component" value="Chromosome"/>
</dbReference>
<keyword evidence="2" id="KW-1185">Reference proteome</keyword>
<evidence type="ECO:0000313" key="1">
    <source>
        <dbReference type="EMBL" id="WNF21326.1"/>
    </source>
</evidence>
<dbReference type="EMBL" id="CP134494">
    <property type="protein sequence ID" value="WNF21326.1"/>
    <property type="molecule type" value="Genomic_DNA"/>
</dbReference>
<organism evidence="1 2">
    <name type="scientific">Mesobacillus jeotgali</name>
    <dbReference type="NCBI Taxonomy" id="129985"/>
    <lineage>
        <taxon>Bacteria</taxon>
        <taxon>Bacillati</taxon>
        <taxon>Bacillota</taxon>
        <taxon>Bacilli</taxon>
        <taxon>Bacillales</taxon>
        <taxon>Bacillaceae</taxon>
        <taxon>Mesobacillus</taxon>
    </lineage>
</organism>
<name>A0ABY9VBQ8_9BACI</name>
<reference evidence="1 2" key="1">
    <citation type="submission" date="2023-09" db="EMBL/GenBank/DDBJ databases">
        <title>Microbial mechanism of fulvic acid promoting antimony reduction mineralization in rice fields.</title>
        <authorList>
            <person name="Chen G."/>
            <person name="Lan J."/>
        </authorList>
    </citation>
    <scope>NUCLEOTIDE SEQUENCE [LARGE SCALE GENOMIC DNA]</scope>
    <source>
        <strain evidence="1 2">PS1</strain>
    </source>
</reference>
<protein>
    <submittedName>
        <fullName evidence="1">Uncharacterized protein</fullName>
    </submittedName>
</protein>
<sequence>MYFLRDNDIKVGTLSYPDFCIKVNQFSGDLFQEFCYRFFHLTNTVITATKSVGVNGDKRTDGMLGTGAYLACFGPEKYSNYDDIDVKIKTKMKEDFNNLFLEHEDLTRMVFITKTDRGMGPKTIEMKKELESERYQKQLYREKNWIHEREIVKIRYMDKINMFYYLLRFVKEEKDLEYLFDNRISFEKAPVKLTHLLDDPAFIRECLYETSRRFNKKNIHHGIIQREIFEIEQLIQTKIDRDKRKYNVNNAEDIPYEEWGIVQAEGMEDFDVDFDIPPGYQYLSNKYYLTPLVLLELLKRIRIQLITSKAQIPPFSEVFSNTYFEYLYRLVVSETESYIQFETLMTKVRPKTNFFKERLKELE</sequence>
<accession>A0ABY9VBQ8</accession>
<dbReference type="RefSeq" id="WP_311071056.1">
    <property type="nucleotide sequence ID" value="NZ_CP134494.1"/>
</dbReference>
<evidence type="ECO:0000313" key="2">
    <source>
        <dbReference type="Proteomes" id="UP001303324"/>
    </source>
</evidence>